<dbReference type="AlphaFoldDB" id="A0A086JN72"/>
<sequence length="93" mass="10277">FLYAYSGTCNGICACICIDGCCFESRSRCRAKALQKTSERERAPHLERDDVDSVARSSGSPARLNFLNVKTLFQSPQLFFNGEVSACSTQEVN</sequence>
<reference evidence="2 3" key="1">
    <citation type="submission" date="2014-02" db="EMBL/GenBank/DDBJ databases">
        <authorList>
            <person name="Sibley D."/>
            <person name="Venepally P."/>
            <person name="Karamycheva S."/>
            <person name="Hadjithomas M."/>
            <person name="Khan A."/>
            <person name="Brunk B."/>
            <person name="Roos D."/>
            <person name="Caler E."/>
            <person name="Lorenzi H."/>
        </authorList>
    </citation>
    <scope>NUCLEOTIDE SEQUENCE [LARGE SCALE GENOMIC DNA]</scope>
    <source>
        <strain evidence="2 3">GAB2-2007-GAL-DOM2</strain>
    </source>
</reference>
<dbReference type="Proteomes" id="UP000028837">
    <property type="component" value="Unassembled WGS sequence"/>
</dbReference>
<feature type="compositionally biased region" description="Basic and acidic residues" evidence="1">
    <location>
        <begin position="37"/>
        <end position="53"/>
    </location>
</feature>
<accession>A0A086JN72</accession>
<feature type="region of interest" description="Disordered" evidence="1">
    <location>
        <begin position="34"/>
        <end position="58"/>
    </location>
</feature>
<dbReference type="VEuPathDB" id="ToxoDB:TGDOM2_400690"/>
<proteinExistence type="predicted"/>
<evidence type="ECO:0000313" key="3">
    <source>
        <dbReference type="Proteomes" id="UP000028837"/>
    </source>
</evidence>
<feature type="non-terminal residue" evidence="2">
    <location>
        <position position="1"/>
    </location>
</feature>
<evidence type="ECO:0000256" key="1">
    <source>
        <dbReference type="SAM" id="MobiDB-lite"/>
    </source>
</evidence>
<gene>
    <name evidence="2" type="ORF">TGDOM2_400690</name>
</gene>
<comment type="caution">
    <text evidence="2">The sequence shown here is derived from an EMBL/GenBank/DDBJ whole genome shotgun (WGS) entry which is preliminary data.</text>
</comment>
<dbReference type="EMBL" id="AHZU02001320">
    <property type="protein sequence ID" value="KFG33590.1"/>
    <property type="molecule type" value="Genomic_DNA"/>
</dbReference>
<protein>
    <submittedName>
        <fullName evidence="2">Uncharacterized protein</fullName>
    </submittedName>
</protein>
<name>A0A086JN72_TOXGO</name>
<evidence type="ECO:0000313" key="2">
    <source>
        <dbReference type="EMBL" id="KFG33590.1"/>
    </source>
</evidence>
<organism evidence="2 3">
    <name type="scientific">Toxoplasma gondii GAB2-2007-GAL-DOM2</name>
    <dbReference type="NCBI Taxonomy" id="1130820"/>
    <lineage>
        <taxon>Eukaryota</taxon>
        <taxon>Sar</taxon>
        <taxon>Alveolata</taxon>
        <taxon>Apicomplexa</taxon>
        <taxon>Conoidasida</taxon>
        <taxon>Coccidia</taxon>
        <taxon>Eucoccidiorida</taxon>
        <taxon>Eimeriorina</taxon>
        <taxon>Sarcocystidae</taxon>
        <taxon>Toxoplasma</taxon>
    </lineage>
</organism>